<evidence type="ECO:0000256" key="3">
    <source>
        <dbReference type="SAM" id="SignalP"/>
    </source>
</evidence>
<reference evidence="5 6" key="1">
    <citation type="journal article" date="2015" name="Appl. Environ. Microbiol.">
        <title>Aerobic and Anaerobic Thiosulfate Oxidation by a Cold-Adapted, Subglacial Chemoautotroph.</title>
        <authorList>
            <person name="Harrold Z.R."/>
            <person name="Skidmore M.L."/>
            <person name="Hamilton T.L."/>
            <person name="Desch L."/>
            <person name="Amada K."/>
            <person name="van Gelder W."/>
            <person name="Glover K."/>
            <person name="Roden E.E."/>
            <person name="Boyd E.S."/>
        </authorList>
    </citation>
    <scope>NUCLEOTIDE SEQUENCE [LARGE SCALE GENOMIC DNA]</scope>
    <source>
        <strain evidence="5 6">RG</strain>
    </source>
</reference>
<dbReference type="AlphaFoldDB" id="A0A106BQR2"/>
<gene>
    <name evidence="5" type="ORF">ABW22_05545</name>
</gene>
<evidence type="ECO:0000259" key="4">
    <source>
        <dbReference type="Pfam" id="PF07589"/>
    </source>
</evidence>
<dbReference type="PATRIC" id="fig|36861.3.peg.570"/>
<feature type="domain" description="Ice-binding protein C-terminal" evidence="4">
    <location>
        <begin position="255"/>
        <end position="276"/>
    </location>
</feature>
<evidence type="ECO:0000256" key="2">
    <source>
        <dbReference type="ARBA" id="ARBA00022729"/>
    </source>
</evidence>
<dbReference type="Pfam" id="PF11999">
    <property type="entry name" value="Ice_binding"/>
    <property type="match status" value="1"/>
</dbReference>
<proteinExistence type="inferred from homology"/>
<dbReference type="NCBIfam" id="TIGR02595">
    <property type="entry name" value="PEP_CTERM"/>
    <property type="match status" value="1"/>
</dbReference>
<name>A0A106BQR2_THIDE</name>
<keyword evidence="6" id="KW-1185">Reference proteome</keyword>
<dbReference type="STRING" id="1123392.GCA_000376425_00514"/>
<organism evidence="5 6">
    <name type="scientific">Thiobacillus denitrificans</name>
    <dbReference type="NCBI Taxonomy" id="36861"/>
    <lineage>
        <taxon>Bacteria</taxon>
        <taxon>Pseudomonadati</taxon>
        <taxon>Pseudomonadota</taxon>
        <taxon>Betaproteobacteria</taxon>
        <taxon>Nitrosomonadales</taxon>
        <taxon>Thiobacillaceae</taxon>
        <taxon>Thiobacillus</taxon>
    </lineage>
</organism>
<evidence type="ECO:0000256" key="1">
    <source>
        <dbReference type="ARBA" id="ARBA00005445"/>
    </source>
</evidence>
<sequence length="281" mass="27327">MNATKLAVPLLLAVAYGASPVLAAPILGSDLASFAVLGATGVTNVPFSTIGGNLGSAPNPSVGGGYVFTSGSIQANTTLAQQAQLDLDAAILAINGMGPGLTIGPDLTGTIFPGIYTVPAAASNLSGALILDGGGSNDAVWVFLFPSTLITSTTSTVTVVNVGGGENVGLYWSVGSAATLNGPTFAGNVLAPDIVSSDGSLTIGCGRLLSSEKQVTLNQDNISIGCVGIGFGSGGFDQGVDIGSGGTGGSGGHVVPEPASLALLGIGLAGLGATRRRKQAV</sequence>
<dbReference type="InterPro" id="IPR013424">
    <property type="entry name" value="Ice-binding_C"/>
</dbReference>
<dbReference type="InterPro" id="IPR021884">
    <property type="entry name" value="Ice-bd_prot"/>
</dbReference>
<dbReference type="Pfam" id="PF07589">
    <property type="entry name" value="PEP-CTERM"/>
    <property type="match status" value="1"/>
</dbReference>
<comment type="caution">
    <text evidence="5">The sequence shown here is derived from an EMBL/GenBank/DDBJ whole genome shotgun (WGS) entry which is preliminary data.</text>
</comment>
<comment type="similarity">
    <text evidence="1">Belongs to the ice-binding protein family.</text>
</comment>
<evidence type="ECO:0000313" key="6">
    <source>
        <dbReference type="Proteomes" id="UP000064243"/>
    </source>
</evidence>
<evidence type="ECO:0000313" key="5">
    <source>
        <dbReference type="EMBL" id="KVW96894.1"/>
    </source>
</evidence>
<dbReference type="RefSeq" id="WP_082708601.1">
    <property type="nucleotide sequence ID" value="NZ_LDUG01000018.1"/>
</dbReference>
<accession>A0A106BQR2</accession>
<dbReference type="Proteomes" id="UP000064243">
    <property type="component" value="Unassembled WGS sequence"/>
</dbReference>
<feature type="signal peptide" evidence="3">
    <location>
        <begin position="1"/>
        <end position="23"/>
    </location>
</feature>
<feature type="chain" id="PRO_5007125712" description="Ice-binding protein C-terminal domain-containing protein" evidence="3">
    <location>
        <begin position="24"/>
        <end position="281"/>
    </location>
</feature>
<dbReference type="EMBL" id="LDUG01000018">
    <property type="protein sequence ID" value="KVW96894.1"/>
    <property type="molecule type" value="Genomic_DNA"/>
</dbReference>
<protein>
    <recommendedName>
        <fullName evidence="4">Ice-binding protein C-terminal domain-containing protein</fullName>
    </recommendedName>
</protein>
<keyword evidence="2 3" id="KW-0732">Signal</keyword>